<evidence type="ECO:0000313" key="1">
    <source>
        <dbReference type="EMBL" id="EFD87344.1"/>
    </source>
</evidence>
<sequence length="50" mass="5846">MMSLEKLTLQNKKGHLNRWFSFVNKNNYSPFCASIAYLINSFNNIIASIY</sequence>
<gene>
    <name evidence="1" type="ORF">AWRIB429_2132</name>
</gene>
<accession>D3LCQ2</accession>
<evidence type="ECO:0000313" key="2">
    <source>
        <dbReference type="Proteomes" id="UP000003075"/>
    </source>
</evidence>
<dbReference type="AlphaFoldDB" id="D3LCQ2"/>
<reference evidence="1 2" key="1">
    <citation type="journal article" date="2010" name="Appl. Microbiol. Biotechnol.">
        <title>Genotypic diversity in Oenococcus oeni by high-density microarray comparative genome hybridization and whole genome sequencing.</title>
        <authorList>
            <person name="Borneman A.R."/>
            <person name="Bartowsky E.J."/>
            <person name="McCarthy J."/>
            <person name="Chambers P.J."/>
        </authorList>
    </citation>
    <scope>NUCLEOTIDE SEQUENCE [LARGE SCALE GENOMIC DNA]</scope>
    <source>
        <strain evidence="1 2">AWRIB429</strain>
    </source>
</reference>
<name>D3LCQ2_OENOE</name>
<protein>
    <submittedName>
        <fullName evidence="1">Uncharacterized protein</fullName>
    </submittedName>
</protein>
<comment type="caution">
    <text evidence="1">The sequence shown here is derived from an EMBL/GenBank/DDBJ whole genome shotgun (WGS) entry which is preliminary data.</text>
</comment>
<dbReference type="Proteomes" id="UP000003075">
    <property type="component" value="Unassembled WGS sequence"/>
</dbReference>
<proteinExistence type="predicted"/>
<dbReference type="EMBL" id="ACSE01000044">
    <property type="protein sequence ID" value="EFD87344.1"/>
    <property type="molecule type" value="Genomic_DNA"/>
</dbReference>
<organism evidence="1 2">
    <name type="scientific">Oenococcus oeni AWRIB429</name>
    <dbReference type="NCBI Taxonomy" id="655225"/>
    <lineage>
        <taxon>Bacteria</taxon>
        <taxon>Bacillati</taxon>
        <taxon>Bacillota</taxon>
        <taxon>Bacilli</taxon>
        <taxon>Lactobacillales</taxon>
        <taxon>Lactobacillaceae</taxon>
        <taxon>Oenococcus</taxon>
    </lineage>
</organism>